<dbReference type="Pfam" id="PF13499">
    <property type="entry name" value="EF-hand_7"/>
    <property type="match status" value="1"/>
</dbReference>
<gene>
    <name evidence="9" type="ORF">ODALV1_LOCUS27317</name>
</gene>
<evidence type="ECO:0000259" key="8">
    <source>
        <dbReference type="PROSITE" id="PS50222"/>
    </source>
</evidence>
<evidence type="ECO:0000313" key="10">
    <source>
        <dbReference type="Proteomes" id="UP001642540"/>
    </source>
</evidence>
<evidence type="ECO:0000256" key="3">
    <source>
        <dbReference type="ARBA" id="ARBA00022737"/>
    </source>
</evidence>
<keyword evidence="10" id="KW-1185">Reference proteome</keyword>
<evidence type="ECO:0000313" key="9">
    <source>
        <dbReference type="EMBL" id="CAL8138320.1"/>
    </source>
</evidence>
<dbReference type="PROSITE" id="PS50222">
    <property type="entry name" value="EF_HAND_2"/>
    <property type="match status" value="2"/>
</dbReference>
<dbReference type="Proteomes" id="UP001642540">
    <property type="component" value="Unassembled WGS sequence"/>
</dbReference>
<feature type="compositionally biased region" description="Polar residues" evidence="7">
    <location>
        <begin position="193"/>
        <end position="202"/>
    </location>
</feature>
<comment type="subunit">
    <text evidence="1">Myosin is a hexamer of 2 heavy chains and 4 light chains.</text>
</comment>
<evidence type="ECO:0000256" key="5">
    <source>
        <dbReference type="ARBA" id="ARBA00023175"/>
    </source>
</evidence>
<dbReference type="InterPro" id="IPR011992">
    <property type="entry name" value="EF-hand-dom_pair"/>
</dbReference>
<proteinExistence type="predicted"/>
<evidence type="ECO:0000256" key="2">
    <source>
        <dbReference type="ARBA" id="ARBA00019148"/>
    </source>
</evidence>
<comment type="caution">
    <text evidence="9">The sequence shown here is derived from an EMBL/GenBank/DDBJ whole genome shotgun (WGS) entry which is preliminary data.</text>
</comment>
<dbReference type="EMBL" id="CAXLJM020000122">
    <property type="protein sequence ID" value="CAL8138320.1"/>
    <property type="molecule type" value="Genomic_DNA"/>
</dbReference>
<keyword evidence="5" id="KW-0505">Motor protein</keyword>
<evidence type="ECO:0000256" key="1">
    <source>
        <dbReference type="ARBA" id="ARBA00011445"/>
    </source>
</evidence>
<organism evidence="9 10">
    <name type="scientific">Orchesella dallaii</name>
    <dbReference type="NCBI Taxonomy" id="48710"/>
    <lineage>
        <taxon>Eukaryota</taxon>
        <taxon>Metazoa</taxon>
        <taxon>Ecdysozoa</taxon>
        <taxon>Arthropoda</taxon>
        <taxon>Hexapoda</taxon>
        <taxon>Collembola</taxon>
        <taxon>Entomobryomorpha</taxon>
        <taxon>Entomobryoidea</taxon>
        <taxon>Orchesellidae</taxon>
        <taxon>Orchesellinae</taxon>
        <taxon>Orchesella</taxon>
    </lineage>
</organism>
<keyword evidence="6" id="KW-0514">Muscle protein</keyword>
<evidence type="ECO:0000256" key="7">
    <source>
        <dbReference type="SAM" id="MobiDB-lite"/>
    </source>
</evidence>
<dbReference type="PANTHER" id="PTHR23048:SF33">
    <property type="entry name" value="MYOSIN LIGHT CHAIN ALKALI"/>
    <property type="match status" value="1"/>
</dbReference>
<protein>
    <recommendedName>
        <fullName evidence="2">Myosin light chain alkali</fullName>
    </recommendedName>
</protein>
<feature type="region of interest" description="Disordered" evidence="7">
    <location>
        <begin position="151"/>
        <end position="283"/>
    </location>
</feature>
<name>A0ABP1RXZ4_9HEXA</name>
<dbReference type="InterPro" id="IPR050230">
    <property type="entry name" value="CALM/Myosin/TropC-like"/>
</dbReference>
<dbReference type="SUPFAM" id="SSF47473">
    <property type="entry name" value="EF-hand"/>
    <property type="match status" value="1"/>
</dbReference>
<dbReference type="Gene3D" id="1.10.238.10">
    <property type="entry name" value="EF-hand"/>
    <property type="match status" value="2"/>
</dbReference>
<feature type="compositionally biased region" description="Basic and acidic residues" evidence="7">
    <location>
        <begin position="207"/>
        <end position="221"/>
    </location>
</feature>
<reference evidence="9 10" key="1">
    <citation type="submission" date="2024-08" db="EMBL/GenBank/DDBJ databases">
        <authorList>
            <person name="Cucini C."/>
            <person name="Frati F."/>
        </authorList>
    </citation>
    <scope>NUCLEOTIDE SEQUENCE [LARGE SCALE GENOMIC DNA]</scope>
</reference>
<accession>A0ABP1RXZ4</accession>
<keyword evidence="3" id="KW-0677">Repeat</keyword>
<keyword evidence="4" id="KW-0518">Myosin</keyword>
<dbReference type="InterPro" id="IPR002048">
    <property type="entry name" value="EF_hand_dom"/>
</dbReference>
<sequence>MSLSREEIERVKFTFSIYDFDGTDKIDAFQLGNALRALGLYPTLKKISNLGGSIRRNEKMLSVEEFLAIYQDAKKDKEKDEGSMEDYLECLKSHDKDSSGKLSVAQLGHLLQAYGEKLDRDEVEEIIKECGSPYDDMVDYKMFLKNLLQGPENKASSPVRESRRARPESTTIETTSSSSLMNSQPPKIAVAEDSQQNESPSDSLAPLEKDKQNETTERRASTDVSATSDTSGGDTSKSASTSKPRVRKTSGAKPEVKEEPPVKAKFQQPLISLKTGDLFGKKK</sequence>
<evidence type="ECO:0000256" key="4">
    <source>
        <dbReference type="ARBA" id="ARBA00023123"/>
    </source>
</evidence>
<dbReference type="PANTHER" id="PTHR23048">
    <property type="entry name" value="MYOSIN LIGHT CHAIN 1, 3"/>
    <property type="match status" value="1"/>
</dbReference>
<feature type="compositionally biased region" description="Low complexity" evidence="7">
    <location>
        <begin position="222"/>
        <end position="243"/>
    </location>
</feature>
<feature type="domain" description="EF-hand" evidence="8">
    <location>
        <begin position="82"/>
        <end position="117"/>
    </location>
</feature>
<feature type="compositionally biased region" description="Low complexity" evidence="7">
    <location>
        <begin position="168"/>
        <end position="179"/>
    </location>
</feature>
<evidence type="ECO:0000256" key="6">
    <source>
        <dbReference type="ARBA" id="ARBA00023179"/>
    </source>
</evidence>
<feature type="domain" description="EF-hand" evidence="8">
    <location>
        <begin position="6"/>
        <end position="41"/>
    </location>
</feature>